<gene>
    <name evidence="2" type="ORF">EK21DRAFT_94268</name>
</gene>
<dbReference type="AlphaFoldDB" id="A0A9P4GYB0"/>
<reference evidence="2" key="1">
    <citation type="journal article" date="2020" name="Stud. Mycol.">
        <title>101 Dothideomycetes genomes: a test case for predicting lifestyles and emergence of pathogens.</title>
        <authorList>
            <person name="Haridas S."/>
            <person name="Albert R."/>
            <person name="Binder M."/>
            <person name="Bloem J."/>
            <person name="Labutti K."/>
            <person name="Salamov A."/>
            <person name="Andreopoulos B."/>
            <person name="Baker S."/>
            <person name="Barry K."/>
            <person name="Bills G."/>
            <person name="Bluhm B."/>
            <person name="Cannon C."/>
            <person name="Castanera R."/>
            <person name="Culley D."/>
            <person name="Daum C."/>
            <person name="Ezra D."/>
            <person name="Gonzalez J."/>
            <person name="Henrissat B."/>
            <person name="Kuo A."/>
            <person name="Liang C."/>
            <person name="Lipzen A."/>
            <person name="Lutzoni F."/>
            <person name="Magnuson J."/>
            <person name="Mondo S."/>
            <person name="Nolan M."/>
            <person name="Ohm R."/>
            <person name="Pangilinan J."/>
            <person name="Park H.-J."/>
            <person name="Ramirez L."/>
            <person name="Alfaro M."/>
            <person name="Sun H."/>
            <person name="Tritt A."/>
            <person name="Yoshinaga Y."/>
            <person name="Zwiers L.-H."/>
            <person name="Turgeon B."/>
            <person name="Goodwin S."/>
            <person name="Spatafora J."/>
            <person name="Crous P."/>
            <person name="Grigoriev I."/>
        </authorList>
    </citation>
    <scope>NUCLEOTIDE SEQUENCE</scope>
    <source>
        <strain evidence="2">CBS 110217</strain>
    </source>
</reference>
<evidence type="ECO:0000313" key="2">
    <source>
        <dbReference type="EMBL" id="KAF2024207.1"/>
    </source>
</evidence>
<feature type="compositionally biased region" description="Low complexity" evidence="1">
    <location>
        <begin position="536"/>
        <end position="547"/>
    </location>
</feature>
<dbReference type="EMBL" id="ML978304">
    <property type="protein sequence ID" value="KAF2024207.1"/>
    <property type="molecule type" value="Genomic_DNA"/>
</dbReference>
<feature type="compositionally biased region" description="Basic and acidic residues" evidence="1">
    <location>
        <begin position="551"/>
        <end position="563"/>
    </location>
</feature>
<sequence>MTYLTPAAIRRGPHLVNMTAIPSKHDPAALRLMEMMPYIDRFELKEGAAHPKEDWIYGGGFLGYRNPKCVKDGCDPVRADGTWYHTPPTTVALTDWGTGGWNGDRTFVVLYDTTYNALRVTTSKVAIFSRKDDIMWKTWFHAPTVLRRMLIAYQTLILVPWETSNKEDGWGVDMETIKTLLRKHGWPDSFDPDQFNAEFTRAKHLPSKHGPAALQHALIQELEHDEDWEGGERFAGRVRRRKQTTKSLGAQLAKEKDYQEKWALKFRLQSNRWSLEREEAALAAAKQEVARLCPDDVCTPPEEIILWEFHSLEKGYNEAQRATSAEKMCKYDLEELEGWVPFDPVRYDNCLTRLKREANWLELAYNQTKAEALEHCAETGHTLFPQLSLEELVEEQTEKFEADIAGLQTQSMVMGAWLETVPEDAEGARNLFEMESSAVANAPWYLRERIGWMKEMLNGSEESKKGRISVQSRRTGSHSLVLGYNTRSIEPTPDSVDDDFALHIGAARSAFCQCIAARSSSDEFQSVGADDPGECAGRAKGQQGRGQSCRAHGERSREDECGE</sequence>
<evidence type="ECO:0000313" key="3">
    <source>
        <dbReference type="Proteomes" id="UP000799777"/>
    </source>
</evidence>
<name>A0A9P4GYB0_9PLEO</name>
<proteinExistence type="predicted"/>
<protein>
    <submittedName>
        <fullName evidence="2">Uncharacterized protein</fullName>
    </submittedName>
</protein>
<feature type="region of interest" description="Disordered" evidence="1">
    <location>
        <begin position="523"/>
        <end position="563"/>
    </location>
</feature>
<keyword evidence="3" id="KW-1185">Reference proteome</keyword>
<dbReference type="Proteomes" id="UP000799777">
    <property type="component" value="Unassembled WGS sequence"/>
</dbReference>
<dbReference type="OrthoDB" id="5327951at2759"/>
<organism evidence="2 3">
    <name type="scientific">Setomelanomma holmii</name>
    <dbReference type="NCBI Taxonomy" id="210430"/>
    <lineage>
        <taxon>Eukaryota</taxon>
        <taxon>Fungi</taxon>
        <taxon>Dikarya</taxon>
        <taxon>Ascomycota</taxon>
        <taxon>Pezizomycotina</taxon>
        <taxon>Dothideomycetes</taxon>
        <taxon>Pleosporomycetidae</taxon>
        <taxon>Pleosporales</taxon>
        <taxon>Pleosporineae</taxon>
        <taxon>Phaeosphaeriaceae</taxon>
        <taxon>Setomelanomma</taxon>
    </lineage>
</organism>
<evidence type="ECO:0000256" key="1">
    <source>
        <dbReference type="SAM" id="MobiDB-lite"/>
    </source>
</evidence>
<accession>A0A9P4GYB0</accession>
<comment type="caution">
    <text evidence="2">The sequence shown here is derived from an EMBL/GenBank/DDBJ whole genome shotgun (WGS) entry which is preliminary data.</text>
</comment>